<feature type="compositionally biased region" description="Low complexity" evidence="1">
    <location>
        <begin position="211"/>
        <end position="222"/>
    </location>
</feature>
<feature type="compositionally biased region" description="Basic and acidic residues" evidence="1">
    <location>
        <begin position="267"/>
        <end position="285"/>
    </location>
</feature>
<evidence type="ECO:0000313" key="2">
    <source>
        <dbReference type="EMBL" id="CAA9333608.1"/>
    </source>
</evidence>
<feature type="compositionally biased region" description="Low complexity" evidence="1">
    <location>
        <begin position="485"/>
        <end position="495"/>
    </location>
</feature>
<feature type="compositionally biased region" description="Basic residues" evidence="1">
    <location>
        <begin position="418"/>
        <end position="441"/>
    </location>
</feature>
<feature type="compositionally biased region" description="Basic residues" evidence="1">
    <location>
        <begin position="37"/>
        <end position="50"/>
    </location>
</feature>
<feature type="region of interest" description="Disordered" evidence="1">
    <location>
        <begin position="572"/>
        <end position="845"/>
    </location>
</feature>
<gene>
    <name evidence="2" type="ORF">AVDCRST_MAG36-1060</name>
</gene>
<feature type="compositionally biased region" description="Basic residues" evidence="1">
    <location>
        <begin position="718"/>
        <end position="727"/>
    </location>
</feature>
<protein>
    <submittedName>
        <fullName evidence="2">7,8-didemethyl-8-hydroxy-5-deazariboflavin synthase subunit 1 / 7,8-didemethyl-8-hydroxy-5-deazariboflavin synthase subunit 2</fullName>
    </submittedName>
</protein>
<name>A0A6J4LNA6_9ACTN</name>
<feature type="compositionally biased region" description="Basic and acidic residues" evidence="1">
    <location>
        <begin position="648"/>
        <end position="661"/>
    </location>
</feature>
<feature type="compositionally biased region" description="Low complexity" evidence="1">
    <location>
        <begin position="407"/>
        <end position="417"/>
    </location>
</feature>
<evidence type="ECO:0000256" key="1">
    <source>
        <dbReference type="SAM" id="MobiDB-lite"/>
    </source>
</evidence>
<feature type="compositionally biased region" description="Low complexity" evidence="1">
    <location>
        <begin position="703"/>
        <end position="717"/>
    </location>
</feature>
<accession>A0A6J4LNA6</accession>
<proteinExistence type="predicted"/>
<feature type="compositionally biased region" description="Low complexity" evidence="1">
    <location>
        <begin position="1"/>
        <end position="21"/>
    </location>
</feature>
<sequence>DGAGTDTAGGTPRTGPRPSGRGARRRGGHGPPGRAGTRPHRAGRRRRTGPGRRAPGGRTAGGRHLLPQGLRPADAAVPRPLPLLHLRDGPRQAGRRRPGGVPLPRPGPRRRPPWCRARLHRGAVHPGRPTGGPVARGAAVARRGRVRLDAGLPPRDGGARARGDRPAAAPQPRGAVVVGAQPAQAGGAVDGDDARDDLDPAVGRARSAALRLPGQGAGRPAAGAGGRRPPLGPLHHRRPRRDRRDAAGARGGGVRPPPGRPRARARAGGDRPELPCEARHRDALGRRPGTGAPPRRDRRHPPGPRPPRAGAGAAEPRRPRGVPGAARRGHRRLRRHLPAHARPRQPRAAVALAGPAALPVRRRGPGAAGAADRPPGVRRGRRAVARPAGAAPRRRPCRRDRTREARCPAGRAAVAGAGRRRSPRRPRPHRPARQHRHHRPLGRPALGLRRGLRRLGRRARGGGSCRRRRRPGDCTDGGRPRRPRGAPAGRAGPAPGDRRPGARPRDCRGSGARGGLPARRRAAARRGRRRRDLRGQPQHQPDEHLLHRLSLLRLRAATDRRRCLLVVAGAGGRPRRGGVGARCDRGVHAGRDRSRAARDGVLRPRLRGQAARPGPARPRLQSHGGRQRRLAHRAVGRGLAAQGPGGGSRHDPRDRGGDPRRRGPLGAHQGQAPHQRVGRGRDGGARARHPVERDDDVRPRRPPAALGRAPAAAGRAAGPHRRLHRVRPAALRPHQRPDLPRRGGPPRPDAARQPRRPRPGAGPAPRPHPERADQLGQARHRGHAADAPRRRERPRRHAHGGDDLPDGRLAARVGADGGRAHRGRRGHRPAGPPADHHVRRPAAAV</sequence>
<feature type="compositionally biased region" description="Basic and acidic residues" evidence="1">
    <location>
        <begin position="496"/>
        <end position="508"/>
    </location>
</feature>
<feature type="compositionally biased region" description="Basic residues" evidence="1">
    <location>
        <begin position="107"/>
        <end position="123"/>
    </location>
</feature>
<feature type="compositionally biased region" description="Basic residues" evidence="1">
    <location>
        <begin position="625"/>
        <end position="635"/>
    </location>
</feature>
<feature type="compositionally biased region" description="Low complexity" evidence="1">
    <location>
        <begin position="126"/>
        <end position="141"/>
    </location>
</feature>
<feature type="compositionally biased region" description="Basic and acidic residues" evidence="1">
    <location>
        <begin position="679"/>
        <end position="699"/>
    </location>
</feature>
<feature type="region of interest" description="Disordered" evidence="1">
    <location>
        <begin position="1"/>
        <end position="544"/>
    </location>
</feature>
<feature type="non-terminal residue" evidence="2">
    <location>
        <position position="1"/>
    </location>
</feature>
<dbReference type="AlphaFoldDB" id="A0A6J4LNA6"/>
<feature type="compositionally biased region" description="Low complexity" evidence="1">
    <location>
        <begin position="166"/>
        <end position="187"/>
    </location>
</feature>
<organism evidence="2">
    <name type="scientific">uncultured Nocardioidaceae bacterium</name>
    <dbReference type="NCBI Taxonomy" id="253824"/>
    <lineage>
        <taxon>Bacteria</taxon>
        <taxon>Bacillati</taxon>
        <taxon>Actinomycetota</taxon>
        <taxon>Actinomycetes</taxon>
        <taxon>Propionibacteriales</taxon>
        <taxon>Nocardioidaceae</taxon>
        <taxon>environmental samples</taxon>
    </lineage>
</organism>
<feature type="non-terminal residue" evidence="2">
    <location>
        <position position="845"/>
    </location>
</feature>
<feature type="compositionally biased region" description="Basic residues" evidence="1">
    <location>
        <begin position="518"/>
        <end position="532"/>
    </location>
</feature>
<reference evidence="2" key="1">
    <citation type="submission" date="2020-02" db="EMBL/GenBank/DDBJ databases">
        <authorList>
            <person name="Meier V. D."/>
        </authorList>
    </citation>
    <scope>NUCLEOTIDE SEQUENCE</scope>
    <source>
        <strain evidence="2">AVDCRST_MAG36</strain>
    </source>
</reference>
<feature type="compositionally biased region" description="Basic residues" evidence="1">
    <location>
        <begin position="450"/>
        <end position="470"/>
    </location>
</feature>
<dbReference type="EMBL" id="CADCUH010000064">
    <property type="protein sequence ID" value="CAA9333608.1"/>
    <property type="molecule type" value="Genomic_DNA"/>
</dbReference>
<feature type="compositionally biased region" description="Basic residues" evidence="1">
    <location>
        <begin position="327"/>
        <end position="345"/>
    </location>
</feature>
<feature type="compositionally biased region" description="Low complexity" evidence="1">
    <location>
        <begin position="346"/>
        <end position="359"/>
    </location>
</feature>
<feature type="compositionally biased region" description="Basic and acidic residues" evidence="1">
    <location>
        <begin position="582"/>
        <end position="602"/>
    </location>
</feature>